<dbReference type="InterPro" id="IPR007310">
    <property type="entry name" value="Aerobactin_biosyn_IucA/IucC_N"/>
</dbReference>
<protein>
    <submittedName>
        <fullName evidence="5">IucA/IucC family protein</fullName>
    </submittedName>
</protein>
<feature type="domain" description="Aerobactin siderophore biosynthesis IucA/IucC-like C-terminal" evidence="4">
    <location>
        <begin position="443"/>
        <end position="581"/>
    </location>
</feature>
<dbReference type="Pfam" id="PF04183">
    <property type="entry name" value="IucA_IucC"/>
    <property type="match status" value="1"/>
</dbReference>
<evidence type="ECO:0000313" key="6">
    <source>
        <dbReference type="Proteomes" id="UP001597262"/>
    </source>
</evidence>
<reference evidence="6" key="1">
    <citation type="journal article" date="2019" name="Int. J. Syst. Evol. Microbiol.">
        <title>The Global Catalogue of Microorganisms (GCM) 10K type strain sequencing project: providing services to taxonomists for standard genome sequencing and annotation.</title>
        <authorList>
            <consortium name="The Broad Institute Genomics Platform"/>
            <consortium name="The Broad Institute Genome Sequencing Center for Infectious Disease"/>
            <person name="Wu L."/>
            <person name="Ma J."/>
        </authorList>
    </citation>
    <scope>NUCLEOTIDE SEQUENCE [LARGE SCALE GENOMIC DNA]</scope>
    <source>
        <strain evidence="6">CCUG 59189</strain>
    </source>
</reference>
<sequence>MQPSTIQSGQQLAKQQINADLLNAVLAEQLYGLDENTIKPLSEASEQIQQQYGSFVGEPRVHVHVGEIMFLVQTSLRLGLEWVQNSPIYRKMGRDKWEALDSPSEVAEAVLGSALSDEAYAQPGVQDFLKCIEAAFQQLSISLGQEHVEKLLAFTPASPYQWFIKGEQIAALRDRPFHPSAKAKMGFSEEDHLQYSAEFGNPVRLRWVALRADSVEQGCQNGRVSCLDLLNPEQRSAVEEEMDRRGISSDEYVVLPVHPWQLKHIILHKFNQEIEEGTLLVLDVEAGDFLATSSLRSMAPISESSVMLKLPVSVLSLGAARYLPVVKLLNGLAGEKMLRQAVACDETLQHKVYLCEEQHWWGYMPAAMGLFDDHPRHLSAQLRLYPSELLKEDYKVIPMSALGVNLGGRHFLSEIMGKSLTYGEVLSFYTDLASMFYGVTMRLFKIGVVPELHGQNCCLVLKGNQVKGLLFRDHDSVRLHQPYLDKHGIADPKYHIRPGYSNSLYNETIQKLIFYVQSLGTQVNLASIMEALSEVYDIPKQQLWTITREAWKEALQAAELPEADYAELYQTIFESKEWPVKLVVRPLLEAEGVPGAMPSGKGNGHNPFYS</sequence>
<comment type="pathway">
    <text evidence="1">Siderophore biosynthesis.</text>
</comment>
<dbReference type="RefSeq" id="WP_379317869.1">
    <property type="nucleotide sequence ID" value="NZ_JBHTLM010000003.1"/>
</dbReference>
<evidence type="ECO:0000256" key="2">
    <source>
        <dbReference type="ARBA" id="ARBA00007832"/>
    </source>
</evidence>
<keyword evidence="6" id="KW-1185">Reference proteome</keyword>
<gene>
    <name evidence="5" type="ORF">ACFQ3W_06630</name>
</gene>
<organism evidence="5 6">
    <name type="scientific">Paenibacillus puldeungensis</name>
    <dbReference type="NCBI Taxonomy" id="696536"/>
    <lineage>
        <taxon>Bacteria</taxon>
        <taxon>Bacillati</taxon>
        <taxon>Bacillota</taxon>
        <taxon>Bacilli</taxon>
        <taxon>Bacillales</taxon>
        <taxon>Paenibacillaceae</taxon>
        <taxon>Paenibacillus</taxon>
    </lineage>
</organism>
<dbReference type="Proteomes" id="UP001597262">
    <property type="component" value="Unassembled WGS sequence"/>
</dbReference>
<name>A0ABW3RU25_9BACL</name>
<evidence type="ECO:0000259" key="3">
    <source>
        <dbReference type="Pfam" id="PF04183"/>
    </source>
</evidence>
<evidence type="ECO:0000256" key="1">
    <source>
        <dbReference type="ARBA" id="ARBA00004924"/>
    </source>
</evidence>
<comment type="similarity">
    <text evidence="2">Belongs to the IucA/IucC family.</text>
</comment>
<dbReference type="PANTHER" id="PTHR34384">
    <property type="entry name" value="L-2,3-DIAMINOPROPANOATE--CITRATE LIGASE"/>
    <property type="match status" value="1"/>
</dbReference>
<dbReference type="Gene3D" id="1.10.510.40">
    <property type="match status" value="1"/>
</dbReference>
<accession>A0ABW3RU25</accession>
<evidence type="ECO:0000313" key="5">
    <source>
        <dbReference type="EMBL" id="MFD1175983.1"/>
    </source>
</evidence>
<feature type="domain" description="Aerobactin siderophore biosynthesis IucA/IucC N-terminal" evidence="3">
    <location>
        <begin position="164"/>
        <end position="402"/>
    </location>
</feature>
<evidence type="ECO:0000259" key="4">
    <source>
        <dbReference type="Pfam" id="PF06276"/>
    </source>
</evidence>
<dbReference type="InterPro" id="IPR022770">
    <property type="entry name" value="IucA/IucC-like_C"/>
</dbReference>
<proteinExistence type="inferred from homology"/>
<dbReference type="InterPro" id="IPR037455">
    <property type="entry name" value="LucA/IucC-like"/>
</dbReference>
<dbReference type="Pfam" id="PF06276">
    <property type="entry name" value="FhuF"/>
    <property type="match status" value="1"/>
</dbReference>
<comment type="caution">
    <text evidence="5">The sequence shown here is derived from an EMBL/GenBank/DDBJ whole genome shotgun (WGS) entry which is preliminary data.</text>
</comment>
<dbReference type="EMBL" id="JBHTLM010000003">
    <property type="protein sequence ID" value="MFD1175983.1"/>
    <property type="molecule type" value="Genomic_DNA"/>
</dbReference>
<dbReference type="PANTHER" id="PTHR34384:SF6">
    <property type="entry name" value="STAPHYLOFERRIN B SYNTHASE"/>
    <property type="match status" value="1"/>
</dbReference>